<organism evidence="1 2">
    <name type="scientific">Actinophytocola glycyrrhizae</name>
    <dbReference type="NCBI Taxonomy" id="2044873"/>
    <lineage>
        <taxon>Bacteria</taxon>
        <taxon>Bacillati</taxon>
        <taxon>Actinomycetota</taxon>
        <taxon>Actinomycetes</taxon>
        <taxon>Pseudonocardiales</taxon>
        <taxon>Pseudonocardiaceae</taxon>
    </lineage>
</organism>
<proteinExistence type="predicted"/>
<reference evidence="2" key="1">
    <citation type="journal article" date="2019" name="Int. J. Syst. Evol. Microbiol.">
        <title>The Global Catalogue of Microorganisms (GCM) 10K type strain sequencing project: providing services to taxonomists for standard genome sequencing and annotation.</title>
        <authorList>
            <consortium name="The Broad Institute Genomics Platform"/>
            <consortium name="The Broad Institute Genome Sequencing Center for Infectious Disease"/>
            <person name="Wu L."/>
            <person name="Ma J."/>
        </authorList>
    </citation>
    <scope>NUCLEOTIDE SEQUENCE [LARGE SCALE GENOMIC DNA]</scope>
    <source>
        <strain evidence="2">ZS-22-S1</strain>
    </source>
</reference>
<sequence length="222" mass="24007">MDNKISVGGDVGGNFVIGDGNVVGEAAGRAARAPAAARETGKFTPRLGFVVDIVGFGRRDGESKDDLARRLGALLDQVIADLGVEDDVRTSDAGDSRVLFLPVGVDPTRVLPVLLSSVRERLGRDNRRHRDRMRLRMAVGTGLVGTGPLGFTGELVIDLHRLVDSVVLREAIADNPYTDLVLLVGNALYDDVIRPGYLDRADFTRVEVSVKEFTGPAWLRLF</sequence>
<accession>A0ABV9S7K6</accession>
<comment type="caution">
    <text evidence="1">The sequence shown here is derived from an EMBL/GenBank/DDBJ whole genome shotgun (WGS) entry which is preliminary data.</text>
</comment>
<gene>
    <name evidence="1" type="ORF">ACFPCV_29735</name>
</gene>
<protein>
    <recommendedName>
        <fullName evidence="3">Guanylate cyclase domain-containing protein</fullName>
    </recommendedName>
</protein>
<keyword evidence="2" id="KW-1185">Reference proteome</keyword>
<dbReference type="Proteomes" id="UP001595859">
    <property type="component" value="Unassembled WGS sequence"/>
</dbReference>
<name>A0ABV9S7K6_9PSEU</name>
<evidence type="ECO:0008006" key="3">
    <source>
        <dbReference type="Google" id="ProtNLM"/>
    </source>
</evidence>
<evidence type="ECO:0000313" key="1">
    <source>
        <dbReference type="EMBL" id="MFC4857700.1"/>
    </source>
</evidence>
<evidence type="ECO:0000313" key="2">
    <source>
        <dbReference type="Proteomes" id="UP001595859"/>
    </source>
</evidence>
<dbReference type="RefSeq" id="WP_378059688.1">
    <property type="nucleotide sequence ID" value="NZ_JBHSIS010000020.1"/>
</dbReference>
<dbReference type="EMBL" id="JBHSIS010000020">
    <property type="protein sequence ID" value="MFC4857700.1"/>
    <property type="molecule type" value="Genomic_DNA"/>
</dbReference>